<comment type="caution">
    <text evidence="1">The sequence shown here is derived from an EMBL/GenBank/DDBJ whole genome shotgun (WGS) entry which is preliminary data.</text>
</comment>
<dbReference type="Proteomes" id="UP000314294">
    <property type="component" value="Unassembled WGS sequence"/>
</dbReference>
<gene>
    <name evidence="1" type="ORF">EYF80_025674</name>
</gene>
<evidence type="ECO:0000313" key="1">
    <source>
        <dbReference type="EMBL" id="TNN64176.1"/>
    </source>
</evidence>
<reference evidence="1 2" key="1">
    <citation type="submission" date="2019-03" db="EMBL/GenBank/DDBJ databases">
        <title>First draft genome of Liparis tanakae, snailfish: a comprehensive survey of snailfish specific genes.</title>
        <authorList>
            <person name="Kim W."/>
            <person name="Song I."/>
            <person name="Jeong J.-H."/>
            <person name="Kim D."/>
            <person name="Kim S."/>
            <person name="Ryu S."/>
            <person name="Song J.Y."/>
            <person name="Lee S.K."/>
        </authorList>
    </citation>
    <scope>NUCLEOTIDE SEQUENCE [LARGE SCALE GENOMIC DNA]</scope>
    <source>
        <tissue evidence="1">Muscle</tissue>
    </source>
</reference>
<dbReference type="AlphaFoldDB" id="A0A4Z2HEN7"/>
<proteinExistence type="predicted"/>
<dbReference type="EMBL" id="SRLO01000258">
    <property type="protein sequence ID" value="TNN64176.1"/>
    <property type="molecule type" value="Genomic_DNA"/>
</dbReference>
<evidence type="ECO:0000313" key="2">
    <source>
        <dbReference type="Proteomes" id="UP000314294"/>
    </source>
</evidence>
<organism evidence="1 2">
    <name type="scientific">Liparis tanakae</name>
    <name type="common">Tanaka's snailfish</name>
    <dbReference type="NCBI Taxonomy" id="230148"/>
    <lineage>
        <taxon>Eukaryota</taxon>
        <taxon>Metazoa</taxon>
        <taxon>Chordata</taxon>
        <taxon>Craniata</taxon>
        <taxon>Vertebrata</taxon>
        <taxon>Euteleostomi</taxon>
        <taxon>Actinopterygii</taxon>
        <taxon>Neopterygii</taxon>
        <taxon>Teleostei</taxon>
        <taxon>Neoteleostei</taxon>
        <taxon>Acanthomorphata</taxon>
        <taxon>Eupercaria</taxon>
        <taxon>Perciformes</taxon>
        <taxon>Cottioidei</taxon>
        <taxon>Cottales</taxon>
        <taxon>Liparidae</taxon>
        <taxon>Liparis</taxon>
    </lineage>
</organism>
<name>A0A4Z2HEN7_9TELE</name>
<keyword evidence="2" id="KW-1185">Reference proteome</keyword>
<accession>A0A4Z2HEN7</accession>
<protein>
    <submittedName>
        <fullName evidence="1">Uncharacterized protein</fullName>
    </submittedName>
</protein>
<sequence length="110" mass="12920">MRPRPARTRVTGPGVFVQYGRPGCATVEEETPPAFVYHCEPQQLEPRWKYLCIISDQVNAAVKPDWRNIDHDHLHLDSWRNMERTAAKRDGAEWIMTPTAQRQPRHFREL</sequence>